<dbReference type="Pfam" id="PF02518">
    <property type="entry name" value="HATPase_c"/>
    <property type="match status" value="1"/>
</dbReference>
<evidence type="ECO:0000259" key="8">
    <source>
        <dbReference type="PROSITE" id="PS50109"/>
    </source>
</evidence>
<dbReference type="SUPFAM" id="SSF55874">
    <property type="entry name" value="ATPase domain of HSP90 chaperone/DNA topoisomerase II/histidine kinase"/>
    <property type="match status" value="1"/>
</dbReference>
<evidence type="ECO:0000256" key="3">
    <source>
        <dbReference type="ARBA" id="ARBA00022553"/>
    </source>
</evidence>
<keyword evidence="6" id="KW-0902">Two-component regulatory system</keyword>
<keyword evidence="3" id="KW-0597">Phosphoprotein</keyword>
<evidence type="ECO:0000256" key="1">
    <source>
        <dbReference type="ARBA" id="ARBA00000085"/>
    </source>
</evidence>
<dbReference type="PANTHER" id="PTHR43711:SF1">
    <property type="entry name" value="HISTIDINE KINASE 1"/>
    <property type="match status" value="1"/>
</dbReference>
<reference evidence="9" key="2">
    <citation type="submission" date="2024-05" db="EMBL/GenBank/DDBJ databases">
        <title>Rhodohalobacter halophilus gen. nov., sp. nov., a moderately halophilic member of the family Balneolaceae.</title>
        <authorList>
            <person name="Xia J."/>
        </authorList>
    </citation>
    <scope>NUCLEOTIDE SEQUENCE</scope>
    <source>
        <strain evidence="9">WB101</strain>
    </source>
</reference>
<evidence type="ECO:0000256" key="7">
    <source>
        <dbReference type="SAM" id="Coils"/>
    </source>
</evidence>
<evidence type="ECO:0000313" key="10">
    <source>
        <dbReference type="Proteomes" id="UP001165366"/>
    </source>
</evidence>
<evidence type="ECO:0000256" key="4">
    <source>
        <dbReference type="ARBA" id="ARBA00022679"/>
    </source>
</evidence>
<dbReference type="EMBL" id="JAKLWS010000008">
    <property type="protein sequence ID" value="MCG2588658.1"/>
    <property type="molecule type" value="Genomic_DNA"/>
</dbReference>
<keyword evidence="7" id="KW-0175">Coiled coil</keyword>
<dbReference type="InterPro" id="IPR036890">
    <property type="entry name" value="HATPase_C_sf"/>
</dbReference>
<dbReference type="PANTHER" id="PTHR43711">
    <property type="entry name" value="TWO-COMPONENT HISTIDINE KINASE"/>
    <property type="match status" value="1"/>
</dbReference>
<name>A0ABS9KCU0_9BACT</name>
<evidence type="ECO:0000256" key="6">
    <source>
        <dbReference type="ARBA" id="ARBA00023012"/>
    </source>
</evidence>
<keyword evidence="10" id="KW-1185">Reference proteome</keyword>
<feature type="coiled-coil region" evidence="7">
    <location>
        <begin position="107"/>
        <end position="174"/>
    </location>
</feature>
<dbReference type="InterPro" id="IPR003594">
    <property type="entry name" value="HATPase_dom"/>
</dbReference>
<dbReference type="CDD" id="cd16922">
    <property type="entry name" value="HATPase_EvgS-ArcB-TorS-like"/>
    <property type="match status" value="1"/>
</dbReference>
<evidence type="ECO:0000256" key="5">
    <source>
        <dbReference type="ARBA" id="ARBA00022777"/>
    </source>
</evidence>
<sequence>MNSKNKKLGVAFTCNVEGKVKDIVSDTCGFFDEKGEGNLLTTLVDTESIEKALNFLEFIKEHDTAHNWEFFFENNQYDIDTLYFSGAKNGDEIFVIGTSKKDDDEFLDELMKINNEHLNTLRSLMKESSLEKGKKSRSQDNKLFTELSKLNNDLASAQRELAKKTAELEKLNEVKNEMLGMASHDLRNPLSAIMSLSEIMLDEKDQDFQNLSGEQKEFLKQIHRSSQFMLSIIEEMLDISKIESGKINLDPDLIDMERLVSHSLNLNRRLAEKKEISLEFTEPVQEMEITADAQKLEQVLNNLITNAIKYSHSGTHITVRIQREDEDSIILSVEDAGQGIPEKEQKNLFKPFSKTSVKATGGEMSTGLGLAITRRIVEAHGGEIWVESEVGKGSTFFVRLPTDAAE</sequence>
<dbReference type="Proteomes" id="UP001165366">
    <property type="component" value="Unassembled WGS sequence"/>
</dbReference>
<comment type="catalytic activity">
    <reaction evidence="1">
        <text>ATP + protein L-histidine = ADP + protein N-phospho-L-histidine.</text>
        <dbReference type="EC" id="2.7.13.3"/>
    </reaction>
</comment>
<dbReference type="InterPro" id="IPR005467">
    <property type="entry name" value="His_kinase_dom"/>
</dbReference>
<dbReference type="SMART" id="SM00387">
    <property type="entry name" value="HATPase_c"/>
    <property type="match status" value="1"/>
</dbReference>
<dbReference type="InterPro" id="IPR050736">
    <property type="entry name" value="Sensor_HK_Regulatory"/>
</dbReference>
<dbReference type="PRINTS" id="PR00344">
    <property type="entry name" value="BCTRLSENSOR"/>
</dbReference>
<keyword evidence="5 9" id="KW-0418">Kinase</keyword>
<keyword evidence="4" id="KW-0808">Transferase</keyword>
<protein>
    <recommendedName>
        <fullName evidence="2">histidine kinase</fullName>
        <ecNumber evidence="2">2.7.13.3</ecNumber>
    </recommendedName>
</protein>
<dbReference type="Gene3D" id="3.30.565.10">
    <property type="entry name" value="Histidine kinase-like ATPase, C-terminal domain"/>
    <property type="match status" value="1"/>
</dbReference>
<gene>
    <name evidence="9" type="ORF">L6773_08785</name>
</gene>
<accession>A0ABS9KCU0</accession>
<dbReference type="InterPro" id="IPR003661">
    <property type="entry name" value="HisK_dim/P_dom"/>
</dbReference>
<dbReference type="EC" id="2.7.13.3" evidence="2"/>
<evidence type="ECO:0000313" key="9">
    <source>
        <dbReference type="EMBL" id="MCG2588658.1"/>
    </source>
</evidence>
<dbReference type="InterPro" id="IPR036097">
    <property type="entry name" value="HisK_dim/P_sf"/>
</dbReference>
<feature type="domain" description="Histidine kinase" evidence="8">
    <location>
        <begin position="181"/>
        <end position="404"/>
    </location>
</feature>
<evidence type="ECO:0000256" key="2">
    <source>
        <dbReference type="ARBA" id="ARBA00012438"/>
    </source>
</evidence>
<dbReference type="CDD" id="cd00082">
    <property type="entry name" value="HisKA"/>
    <property type="match status" value="1"/>
</dbReference>
<proteinExistence type="predicted"/>
<dbReference type="InterPro" id="IPR004358">
    <property type="entry name" value="Sig_transdc_His_kin-like_C"/>
</dbReference>
<dbReference type="SUPFAM" id="SSF47384">
    <property type="entry name" value="Homodimeric domain of signal transducing histidine kinase"/>
    <property type="match status" value="1"/>
</dbReference>
<dbReference type="Pfam" id="PF00512">
    <property type="entry name" value="HisKA"/>
    <property type="match status" value="1"/>
</dbReference>
<dbReference type="PROSITE" id="PS50109">
    <property type="entry name" value="HIS_KIN"/>
    <property type="match status" value="1"/>
</dbReference>
<reference evidence="9" key="1">
    <citation type="submission" date="2022-01" db="EMBL/GenBank/DDBJ databases">
        <authorList>
            <person name="Wang Y."/>
        </authorList>
    </citation>
    <scope>NUCLEOTIDE SEQUENCE</scope>
    <source>
        <strain evidence="9">WB101</strain>
    </source>
</reference>
<dbReference type="RefSeq" id="WP_237853497.1">
    <property type="nucleotide sequence ID" value="NZ_JAKLWS010000008.1"/>
</dbReference>
<dbReference type="GO" id="GO:0016301">
    <property type="term" value="F:kinase activity"/>
    <property type="evidence" value="ECO:0007669"/>
    <property type="project" value="UniProtKB-KW"/>
</dbReference>
<dbReference type="SMART" id="SM00388">
    <property type="entry name" value="HisKA"/>
    <property type="match status" value="1"/>
</dbReference>
<comment type="caution">
    <text evidence="9">The sequence shown here is derived from an EMBL/GenBank/DDBJ whole genome shotgun (WGS) entry which is preliminary data.</text>
</comment>
<organism evidence="9 10">
    <name type="scientific">Rhodohalobacter sulfatireducens</name>
    <dbReference type="NCBI Taxonomy" id="2911366"/>
    <lineage>
        <taxon>Bacteria</taxon>
        <taxon>Pseudomonadati</taxon>
        <taxon>Balneolota</taxon>
        <taxon>Balneolia</taxon>
        <taxon>Balneolales</taxon>
        <taxon>Balneolaceae</taxon>
        <taxon>Rhodohalobacter</taxon>
    </lineage>
</organism>
<dbReference type="Gene3D" id="1.10.287.130">
    <property type="match status" value="1"/>
</dbReference>